<evidence type="ECO:0000256" key="13">
    <source>
        <dbReference type="ARBA" id="ARBA00038058"/>
    </source>
</evidence>
<dbReference type="Gene3D" id="3.40.50.300">
    <property type="entry name" value="P-loop containing nucleotide triphosphate hydrolases"/>
    <property type="match status" value="2"/>
</dbReference>
<dbReference type="AlphaFoldDB" id="A0A5D4KGA3"/>
<keyword evidence="8" id="KW-0408">Iron</keyword>
<dbReference type="GO" id="GO:0005524">
    <property type="term" value="F:ATP binding"/>
    <property type="evidence" value="ECO:0007669"/>
    <property type="project" value="UniProtKB-KW"/>
</dbReference>
<dbReference type="PANTHER" id="PTHR11472:SF34">
    <property type="entry name" value="REGULATOR OF TELOMERE ELONGATION HELICASE 1"/>
    <property type="match status" value="1"/>
</dbReference>
<keyword evidence="6 15" id="KW-0347">Helicase</keyword>
<comment type="caution">
    <text evidence="15">The sequence shown here is derived from an EMBL/GenBank/DDBJ whole genome shotgun (WGS) entry which is preliminary data.</text>
</comment>
<keyword evidence="5" id="KW-0378">Hydrolase</keyword>
<dbReference type="SMART" id="SM00488">
    <property type="entry name" value="DEXDc2"/>
    <property type="match status" value="1"/>
</dbReference>
<dbReference type="EMBL" id="VTEH01000005">
    <property type="protein sequence ID" value="TYR75870.1"/>
    <property type="molecule type" value="Genomic_DNA"/>
</dbReference>
<dbReference type="GO" id="GO:0006281">
    <property type="term" value="P:DNA repair"/>
    <property type="evidence" value="ECO:0007669"/>
    <property type="project" value="UniProtKB-KW"/>
</dbReference>
<dbReference type="GO" id="GO:0046872">
    <property type="term" value="F:metal ion binding"/>
    <property type="evidence" value="ECO:0007669"/>
    <property type="project" value="UniProtKB-KW"/>
</dbReference>
<dbReference type="SUPFAM" id="SSF52540">
    <property type="entry name" value="P-loop containing nucleoside triphosphate hydrolases"/>
    <property type="match status" value="2"/>
</dbReference>
<evidence type="ECO:0000256" key="6">
    <source>
        <dbReference type="ARBA" id="ARBA00022806"/>
    </source>
</evidence>
<dbReference type="PROSITE" id="PS51193">
    <property type="entry name" value="HELICASE_ATP_BIND_2"/>
    <property type="match status" value="1"/>
</dbReference>
<organism evidence="15 16">
    <name type="scientific">Rossellomorea vietnamensis</name>
    <dbReference type="NCBI Taxonomy" id="218284"/>
    <lineage>
        <taxon>Bacteria</taxon>
        <taxon>Bacillati</taxon>
        <taxon>Bacillota</taxon>
        <taxon>Bacilli</taxon>
        <taxon>Bacillales</taxon>
        <taxon>Bacillaceae</taxon>
        <taxon>Rossellomorea</taxon>
    </lineage>
</organism>
<accession>A0A5D4KGA3</accession>
<evidence type="ECO:0000259" key="14">
    <source>
        <dbReference type="PROSITE" id="PS51193"/>
    </source>
</evidence>
<evidence type="ECO:0000256" key="9">
    <source>
        <dbReference type="ARBA" id="ARBA00023014"/>
    </source>
</evidence>
<evidence type="ECO:0000313" key="16">
    <source>
        <dbReference type="Proteomes" id="UP000323317"/>
    </source>
</evidence>
<dbReference type="InterPro" id="IPR045028">
    <property type="entry name" value="DinG/Rad3-like"/>
</dbReference>
<sequence>MTEGTRLHKKIQKNYKEGDRAEEFLSTVLTFKDLTFIVEGRCDGLIFEGEDVIIDEIKSTRSNLDDMAEDSYPVHWAQGKFYAFIYAKDHDLQEISVRLTYIHVETEEMIHYLKRFTLKQLEDFASNTIEVYYPFAELLTTNKEKRNESAKELQFPFKEYRKGQRHLAGAVYKTIKEKKTLFANAPTGTGKTISTIFPSVKALAEESIDKLYYLTAKTITRTTAEEAFEMLEQKGLAAKTLTITAKDKACLKEEGLCQSDSCPFAEGYYDKINEAVMDIIRNETRMTRQIIEQYGRKHRVCPFEFSIDLSYIADAVICDYNYIFDPRVSLKRLSDSQKKRTVLLTDEAHNLVDRGRAMFSAELEKSSFLELKRSYKEKNKELYTVSHEINRFFISLRKQYEETGKAVYKEAFPELVELLERFIGSAETELAGQSGESTLLETYFAAHNFIKISSLFNEDYVTYIDSGKRETIIRLFCLNPSELLSRTSKSFSSAVFFSATLSPFPYYFELLGGENEDYRFRIPSPFPKENSQVFLKPLSTRYRDRERSIQPLVSLPQELMKQRHGNYLYFFPSYRYMNEVYEAFMKSDPDADVLIQSAGMTEDEREAFLQAFHADRVSPLIGFAVLGGIFSEGIDLKGDRLNGVIIVGVGLPQLGPEREIIKDHFNKLHKNGYDYSYILPGVNKVLQAGGRLIRTEEDTGVIVLVDDRYLTPKYQGLLPEEWLDFTVI</sequence>
<dbReference type="Gene3D" id="1.10.275.30">
    <property type="match status" value="1"/>
</dbReference>
<dbReference type="Proteomes" id="UP000323317">
    <property type="component" value="Unassembled WGS sequence"/>
</dbReference>
<evidence type="ECO:0000313" key="15">
    <source>
        <dbReference type="EMBL" id="TYR75870.1"/>
    </source>
</evidence>
<dbReference type="GO" id="GO:0003677">
    <property type="term" value="F:DNA binding"/>
    <property type="evidence" value="ECO:0007669"/>
    <property type="project" value="UniProtKB-KW"/>
</dbReference>
<dbReference type="InterPro" id="IPR006555">
    <property type="entry name" value="ATP-dep_Helicase_C"/>
</dbReference>
<keyword evidence="12" id="KW-0413">Isomerase</keyword>
<evidence type="ECO:0000256" key="2">
    <source>
        <dbReference type="ARBA" id="ARBA00022723"/>
    </source>
</evidence>
<keyword evidence="11" id="KW-0234">DNA repair</keyword>
<keyword evidence="3" id="KW-0547">Nucleotide-binding</keyword>
<evidence type="ECO:0000256" key="5">
    <source>
        <dbReference type="ARBA" id="ARBA00022801"/>
    </source>
</evidence>
<dbReference type="PANTHER" id="PTHR11472">
    <property type="entry name" value="DNA REPAIR DEAD HELICASE RAD3/XP-D SUBFAMILY MEMBER"/>
    <property type="match status" value="1"/>
</dbReference>
<keyword evidence="9" id="KW-0411">Iron-sulfur</keyword>
<evidence type="ECO:0000256" key="3">
    <source>
        <dbReference type="ARBA" id="ARBA00022741"/>
    </source>
</evidence>
<dbReference type="InterPro" id="IPR027417">
    <property type="entry name" value="P-loop_NTPase"/>
</dbReference>
<dbReference type="GO" id="GO:0003678">
    <property type="term" value="F:DNA helicase activity"/>
    <property type="evidence" value="ECO:0007669"/>
    <property type="project" value="InterPro"/>
</dbReference>
<gene>
    <name evidence="15" type="ORF">FZC79_08700</name>
</gene>
<evidence type="ECO:0000256" key="12">
    <source>
        <dbReference type="ARBA" id="ARBA00023235"/>
    </source>
</evidence>
<evidence type="ECO:0000256" key="11">
    <source>
        <dbReference type="ARBA" id="ARBA00023204"/>
    </source>
</evidence>
<keyword evidence="2" id="KW-0479">Metal-binding</keyword>
<dbReference type="Pfam" id="PF06733">
    <property type="entry name" value="DEAD_2"/>
    <property type="match status" value="1"/>
</dbReference>
<dbReference type="SMART" id="SM00491">
    <property type="entry name" value="HELICc2"/>
    <property type="match status" value="1"/>
</dbReference>
<comment type="similarity">
    <text evidence="13">Belongs to the helicase family. DinG subfamily.</text>
</comment>
<evidence type="ECO:0000256" key="4">
    <source>
        <dbReference type="ARBA" id="ARBA00022763"/>
    </source>
</evidence>
<name>A0A5D4KGA3_9BACI</name>
<protein>
    <submittedName>
        <fullName evidence="15">ATP-dependent DNA helicase</fullName>
    </submittedName>
</protein>
<dbReference type="InterPro" id="IPR014013">
    <property type="entry name" value="Helic_SF1/SF2_ATP-bd_DinG/Rad3"/>
</dbReference>
<evidence type="ECO:0000256" key="8">
    <source>
        <dbReference type="ARBA" id="ARBA00023004"/>
    </source>
</evidence>
<dbReference type="GO" id="GO:0051539">
    <property type="term" value="F:4 iron, 4 sulfur cluster binding"/>
    <property type="evidence" value="ECO:0007669"/>
    <property type="project" value="UniProtKB-KW"/>
</dbReference>
<keyword evidence="10" id="KW-0238">DNA-binding</keyword>
<evidence type="ECO:0000256" key="7">
    <source>
        <dbReference type="ARBA" id="ARBA00022840"/>
    </source>
</evidence>
<dbReference type="Pfam" id="PF13307">
    <property type="entry name" value="Helicase_C_2"/>
    <property type="match status" value="1"/>
</dbReference>
<keyword evidence="4" id="KW-0227">DNA damage</keyword>
<dbReference type="InterPro" id="IPR010614">
    <property type="entry name" value="RAD3-like_helicase_DEAD"/>
</dbReference>
<evidence type="ECO:0000256" key="10">
    <source>
        <dbReference type="ARBA" id="ARBA00023125"/>
    </source>
</evidence>
<proteinExistence type="inferred from homology"/>
<keyword evidence="1" id="KW-0004">4Fe-4S</keyword>
<evidence type="ECO:0000256" key="1">
    <source>
        <dbReference type="ARBA" id="ARBA00022485"/>
    </source>
</evidence>
<reference evidence="15 16" key="1">
    <citation type="submission" date="2019-08" db="EMBL/GenBank/DDBJ databases">
        <title>Bacillus genomes from the desert of Cuatro Cienegas, Coahuila.</title>
        <authorList>
            <person name="Olmedo-Alvarez G."/>
        </authorList>
    </citation>
    <scope>NUCLEOTIDE SEQUENCE [LARGE SCALE GENOMIC DNA]</scope>
    <source>
        <strain evidence="15 16">CH40_1T</strain>
    </source>
</reference>
<feature type="domain" description="Helicase ATP-binding" evidence="14">
    <location>
        <begin position="150"/>
        <end position="404"/>
    </location>
</feature>
<keyword evidence="7" id="KW-0067">ATP-binding</keyword>
<dbReference type="InterPro" id="IPR006554">
    <property type="entry name" value="Helicase-like_DEXD_c2"/>
</dbReference>
<dbReference type="GO" id="GO:0016818">
    <property type="term" value="F:hydrolase activity, acting on acid anhydrides, in phosphorus-containing anhydrides"/>
    <property type="evidence" value="ECO:0007669"/>
    <property type="project" value="InterPro"/>
</dbReference>